<dbReference type="PROSITE" id="PS50892">
    <property type="entry name" value="V_SNARE"/>
    <property type="match status" value="1"/>
</dbReference>
<dbReference type="InterPro" id="IPR051097">
    <property type="entry name" value="Synaptobrevin-like_transport"/>
</dbReference>
<dbReference type="GO" id="GO:0016192">
    <property type="term" value="P:vesicle-mediated transport"/>
    <property type="evidence" value="ECO:0007669"/>
    <property type="project" value="InterPro"/>
</dbReference>
<dbReference type="GO" id="GO:0015031">
    <property type="term" value="P:protein transport"/>
    <property type="evidence" value="ECO:0007669"/>
    <property type="project" value="UniProtKB-KW"/>
</dbReference>
<dbReference type="InterPro" id="IPR010908">
    <property type="entry name" value="Longin_dom"/>
</dbReference>
<evidence type="ECO:0000256" key="1">
    <source>
        <dbReference type="ARBA" id="ARBA00008025"/>
    </source>
</evidence>
<sequence>MAQALGGVPPPSFAAPTPFGRPPRRHCQQLPCWMLIKSALVARGTFVVCEYDASKGNDDLNEISRKVLGKIPRTGAIRSYIYAGYTFNYLLEKDFIFLCIAAVAAGSELVFQFLGEFREGFEKLSRRVAGADRNAEMTRMLRDLIARYNSENGTTKVQRMEMELEEVTDMMRDNISRVMERGERIESLIDKTAALKSESVSFRANAKRYNDDLWWRDQRGRMVLGLIIMAVLVVASWYYWHAWHRKVEGT</sequence>
<dbReference type="Gene3D" id="1.20.5.110">
    <property type="match status" value="1"/>
</dbReference>
<evidence type="ECO:0008006" key="13">
    <source>
        <dbReference type="Google" id="ProtNLM"/>
    </source>
</evidence>
<reference evidence="12" key="1">
    <citation type="submission" date="2021-01" db="EMBL/GenBank/DDBJ databases">
        <authorList>
            <person name="Corre E."/>
            <person name="Pelletier E."/>
            <person name="Niang G."/>
            <person name="Scheremetjew M."/>
            <person name="Finn R."/>
            <person name="Kale V."/>
            <person name="Holt S."/>
            <person name="Cochrane G."/>
            <person name="Meng A."/>
            <person name="Brown T."/>
            <person name="Cohen L."/>
        </authorList>
    </citation>
    <scope>NUCLEOTIDE SEQUENCE</scope>
    <source>
        <strain evidence="12">CCMP3105</strain>
    </source>
</reference>
<keyword evidence="5 9" id="KW-1133">Transmembrane helix</keyword>
<dbReference type="Pfam" id="PF13774">
    <property type="entry name" value="Longin"/>
    <property type="match status" value="1"/>
</dbReference>
<dbReference type="PROSITE" id="PS00417">
    <property type="entry name" value="SYNAPTOBREVIN"/>
    <property type="match status" value="1"/>
</dbReference>
<evidence type="ECO:0000256" key="6">
    <source>
        <dbReference type="ARBA" id="ARBA00023136"/>
    </source>
</evidence>
<comment type="subcellular location">
    <subcellularLocation>
        <location evidence="7">Endomembrane system</location>
        <topology evidence="7">Single-pass type IV membrane protein</topology>
    </subcellularLocation>
</comment>
<comment type="similarity">
    <text evidence="1">Belongs to the synaptobrevin family.</text>
</comment>
<dbReference type="SUPFAM" id="SSF58038">
    <property type="entry name" value="SNARE fusion complex"/>
    <property type="match status" value="1"/>
</dbReference>
<evidence type="ECO:0000256" key="4">
    <source>
        <dbReference type="ARBA" id="ARBA00022927"/>
    </source>
</evidence>
<gene>
    <name evidence="12" type="ORF">AMON00008_LOCUS31057</name>
</gene>
<dbReference type="GO" id="GO:0016020">
    <property type="term" value="C:membrane"/>
    <property type="evidence" value="ECO:0007669"/>
    <property type="project" value="InterPro"/>
</dbReference>
<proteinExistence type="inferred from homology"/>
<feature type="domain" description="V-SNARE coiled-coil homology" evidence="11">
    <location>
        <begin position="156"/>
        <end position="216"/>
    </location>
</feature>
<feature type="domain" description="Longin" evidence="10">
    <location>
        <begin position="40"/>
        <end position="123"/>
    </location>
</feature>
<protein>
    <recommendedName>
        <fullName evidence="13">V-SNARE coiled-coil homology domain-containing protein</fullName>
    </recommendedName>
</protein>
<organism evidence="12">
    <name type="scientific">Alexandrium monilatum</name>
    <dbReference type="NCBI Taxonomy" id="311494"/>
    <lineage>
        <taxon>Eukaryota</taxon>
        <taxon>Sar</taxon>
        <taxon>Alveolata</taxon>
        <taxon>Dinophyceae</taxon>
        <taxon>Gonyaulacales</taxon>
        <taxon>Pyrocystaceae</taxon>
        <taxon>Alexandrium</taxon>
    </lineage>
</organism>
<dbReference type="Gene3D" id="3.30.450.50">
    <property type="entry name" value="Longin domain"/>
    <property type="match status" value="1"/>
</dbReference>
<dbReference type="Pfam" id="PF00957">
    <property type="entry name" value="Synaptobrevin"/>
    <property type="match status" value="1"/>
</dbReference>
<keyword evidence="2" id="KW-0813">Transport</keyword>
<evidence type="ECO:0000313" key="12">
    <source>
        <dbReference type="EMBL" id="CAE4605273.1"/>
    </source>
</evidence>
<evidence type="ECO:0000256" key="3">
    <source>
        <dbReference type="ARBA" id="ARBA00022692"/>
    </source>
</evidence>
<keyword evidence="4" id="KW-0653">Protein transport</keyword>
<evidence type="ECO:0000259" key="11">
    <source>
        <dbReference type="PROSITE" id="PS50892"/>
    </source>
</evidence>
<dbReference type="SUPFAM" id="SSF64356">
    <property type="entry name" value="SNARE-like"/>
    <property type="match status" value="1"/>
</dbReference>
<dbReference type="PANTHER" id="PTHR21136">
    <property type="entry name" value="SNARE PROTEINS"/>
    <property type="match status" value="1"/>
</dbReference>
<evidence type="ECO:0000256" key="2">
    <source>
        <dbReference type="ARBA" id="ARBA00022448"/>
    </source>
</evidence>
<dbReference type="CDD" id="cd15843">
    <property type="entry name" value="R-SNARE"/>
    <property type="match status" value="1"/>
</dbReference>
<dbReference type="PANTHER" id="PTHR21136:SF168">
    <property type="entry name" value="VESICLE-ASSOCIATED MEMBRANE PROTEIN 9"/>
    <property type="match status" value="1"/>
</dbReference>
<name>A0A7S4R6S7_9DINO</name>
<dbReference type="AlphaFoldDB" id="A0A7S4R6S7"/>
<accession>A0A7S4R6S7</accession>
<evidence type="ECO:0000256" key="8">
    <source>
        <dbReference type="PROSITE-ProRule" id="PRU00290"/>
    </source>
</evidence>
<dbReference type="InterPro" id="IPR001388">
    <property type="entry name" value="Synaptobrevin-like"/>
</dbReference>
<keyword evidence="8" id="KW-0175">Coiled coil</keyword>
<dbReference type="PROSITE" id="PS50859">
    <property type="entry name" value="LONGIN"/>
    <property type="match status" value="1"/>
</dbReference>
<dbReference type="PRINTS" id="PR00219">
    <property type="entry name" value="SYNAPTOBREVN"/>
</dbReference>
<feature type="transmembrane region" description="Helical" evidence="9">
    <location>
        <begin position="95"/>
        <end position="117"/>
    </location>
</feature>
<evidence type="ECO:0000256" key="7">
    <source>
        <dbReference type="ARBA" id="ARBA00046280"/>
    </source>
</evidence>
<feature type="transmembrane region" description="Helical" evidence="9">
    <location>
        <begin position="222"/>
        <end position="240"/>
    </location>
</feature>
<dbReference type="EMBL" id="HBNR01044635">
    <property type="protein sequence ID" value="CAE4605273.1"/>
    <property type="molecule type" value="Transcribed_RNA"/>
</dbReference>
<dbReference type="CDD" id="cd14824">
    <property type="entry name" value="Longin"/>
    <property type="match status" value="1"/>
</dbReference>
<evidence type="ECO:0000256" key="9">
    <source>
        <dbReference type="SAM" id="Phobius"/>
    </source>
</evidence>
<evidence type="ECO:0000256" key="5">
    <source>
        <dbReference type="ARBA" id="ARBA00022989"/>
    </source>
</evidence>
<keyword evidence="6 9" id="KW-0472">Membrane</keyword>
<evidence type="ECO:0000259" key="10">
    <source>
        <dbReference type="PROSITE" id="PS50859"/>
    </source>
</evidence>
<dbReference type="InterPro" id="IPR011012">
    <property type="entry name" value="Longin-like_dom_sf"/>
</dbReference>
<keyword evidence="3 9" id="KW-0812">Transmembrane</keyword>
<dbReference type="GO" id="GO:0012505">
    <property type="term" value="C:endomembrane system"/>
    <property type="evidence" value="ECO:0007669"/>
    <property type="project" value="UniProtKB-SubCell"/>
</dbReference>
<dbReference type="GO" id="GO:0005737">
    <property type="term" value="C:cytoplasm"/>
    <property type="evidence" value="ECO:0007669"/>
    <property type="project" value="UniProtKB-ARBA"/>
</dbReference>
<dbReference type="InterPro" id="IPR042855">
    <property type="entry name" value="V_SNARE_CC"/>
</dbReference>
<dbReference type="SMART" id="SM01270">
    <property type="entry name" value="Longin"/>
    <property type="match status" value="1"/>
</dbReference>